<feature type="compositionally biased region" description="Low complexity" evidence="1">
    <location>
        <begin position="1"/>
        <end position="23"/>
    </location>
</feature>
<keyword evidence="2" id="KW-0472">Membrane</keyword>
<proteinExistence type="predicted"/>
<feature type="region of interest" description="Disordered" evidence="1">
    <location>
        <begin position="69"/>
        <end position="108"/>
    </location>
</feature>
<feature type="transmembrane region" description="Helical" evidence="2">
    <location>
        <begin position="42"/>
        <end position="61"/>
    </location>
</feature>
<evidence type="ECO:0000256" key="1">
    <source>
        <dbReference type="SAM" id="MobiDB-lite"/>
    </source>
</evidence>
<evidence type="ECO:0000256" key="2">
    <source>
        <dbReference type="SAM" id="Phobius"/>
    </source>
</evidence>
<gene>
    <name evidence="3" type="ORF">CTEN210_07919</name>
</gene>
<name>A0AAD3CSM2_9STRA</name>
<sequence length="234" mass="24275">MLPTETPSTSTSPTTSISPSESPRSPPTNPNNSIATLSSGEIALVAISGLLGFCAIILIGAKVCKKRAAASTEDDVPPPRTDPDVISPKDLPLSPIAHVPEPTDTNNDVEEGDVANDSVAAVENPIDLSILTTGSGHVLEEVDNDPQFSIADEESGIESDSMLSFDVYSTASGDEPSNDMIVVPKGSPGPRPKPASIIVETDENPEGGEKGDPSPSFRKSSSIVSGDMDEHTDL</sequence>
<feature type="region of interest" description="Disordered" evidence="1">
    <location>
        <begin position="1"/>
        <end position="33"/>
    </location>
</feature>
<evidence type="ECO:0000313" key="3">
    <source>
        <dbReference type="EMBL" id="GFH51443.1"/>
    </source>
</evidence>
<feature type="region of interest" description="Disordered" evidence="1">
    <location>
        <begin position="168"/>
        <end position="234"/>
    </location>
</feature>
<dbReference type="EMBL" id="BLLK01000045">
    <property type="protein sequence ID" value="GFH51443.1"/>
    <property type="molecule type" value="Genomic_DNA"/>
</dbReference>
<evidence type="ECO:0000313" key="4">
    <source>
        <dbReference type="Proteomes" id="UP001054902"/>
    </source>
</evidence>
<accession>A0AAD3CSM2</accession>
<dbReference type="Proteomes" id="UP001054902">
    <property type="component" value="Unassembled WGS sequence"/>
</dbReference>
<reference evidence="3 4" key="1">
    <citation type="journal article" date="2021" name="Sci. Rep.">
        <title>The genome of the diatom Chaetoceros tenuissimus carries an ancient integrated fragment of an extant virus.</title>
        <authorList>
            <person name="Hongo Y."/>
            <person name="Kimura K."/>
            <person name="Takaki Y."/>
            <person name="Yoshida Y."/>
            <person name="Baba S."/>
            <person name="Kobayashi G."/>
            <person name="Nagasaki K."/>
            <person name="Hano T."/>
            <person name="Tomaru Y."/>
        </authorList>
    </citation>
    <scope>NUCLEOTIDE SEQUENCE [LARGE SCALE GENOMIC DNA]</scope>
    <source>
        <strain evidence="3 4">NIES-3715</strain>
    </source>
</reference>
<keyword evidence="2" id="KW-0812">Transmembrane</keyword>
<protein>
    <submittedName>
        <fullName evidence="3">Uncharacterized protein</fullName>
    </submittedName>
</protein>
<keyword evidence="2" id="KW-1133">Transmembrane helix</keyword>
<comment type="caution">
    <text evidence="3">The sequence shown here is derived from an EMBL/GenBank/DDBJ whole genome shotgun (WGS) entry which is preliminary data.</text>
</comment>
<dbReference type="AlphaFoldDB" id="A0AAD3CSM2"/>
<keyword evidence="4" id="KW-1185">Reference proteome</keyword>
<organism evidence="3 4">
    <name type="scientific">Chaetoceros tenuissimus</name>
    <dbReference type="NCBI Taxonomy" id="426638"/>
    <lineage>
        <taxon>Eukaryota</taxon>
        <taxon>Sar</taxon>
        <taxon>Stramenopiles</taxon>
        <taxon>Ochrophyta</taxon>
        <taxon>Bacillariophyta</taxon>
        <taxon>Coscinodiscophyceae</taxon>
        <taxon>Chaetocerotophycidae</taxon>
        <taxon>Chaetocerotales</taxon>
        <taxon>Chaetocerotaceae</taxon>
        <taxon>Chaetoceros</taxon>
    </lineage>
</organism>